<evidence type="ECO:0000256" key="1">
    <source>
        <dbReference type="ARBA" id="ARBA00001947"/>
    </source>
</evidence>
<dbReference type="CDD" id="cd06262">
    <property type="entry name" value="metallo-hydrolase-like_MBL-fold"/>
    <property type="match status" value="1"/>
</dbReference>
<dbReference type="PANTHER" id="PTHR46233">
    <property type="entry name" value="HYDROXYACYLGLUTATHIONE HYDROLASE GLOC"/>
    <property type="match status" value="1"/>
</dbReference>
<comment type="cofactor">
    <cofactor evidence="1">
        <name>Zn(2+)</name>
        <dbReference type="ChEBI" id="CHEBI:29105"/>
    </cofactor>
</comment>
<evidence type="ECO:0000256" key="4">
    <source>
        <dbReference type="ARBA" id="ARBA00022833"/>
    </source>
</evidence>
<evidence type="ECO:0000256" key="3">
    <source>
        <dbReference type="ARBA" id="ARBA00022801"/>
    </source>
</evidence>
<dbReference type="Proteomes" id="UP000631312">
    <property type="component" value="Unassembled WGS sequence"/>
</dbReference>
<reference evidence="6 7" key="1">
    <citation type="submission" date="2021-01" db="EMBL/GenBank/DDBJ databases">
        <title>Whole genome shotgun sequence of Actinoplanes lobatus NBRC 12513.</title>
        <authorList>
            <person name="Komaki H."/>
            <person name="Tamura T."/>
        </authorList>
    </citation>
    <scope>NUCLEOTIDE SEQUENCE [LARGE SCALE GENOMIC DNA]</scope>
    <source>
        <strain evidence="6 7">NBRC 12513</strain>
    </source>
</reference>
<dbReference type="GO" id="GO:0016787">
    <property type="term" value="F:hydrolase activity"/>
    <property type="evidence" value="ECO:0007669"/>
    <property type="project" value="UniProtKB-KW"/>
</dbReference>
<dbReference type="InterPro" id="IPR001279">
    <property type="entry name" value="Metallo-B-lactamas"/>
</dbReference>
<dbReference type="SUPFAM" id="SSF56281">
    <property type="entry name" value="Metallo-hydrolase/oxidoreductase"/>
    <property type="match status" value="1"/>
</dbReference>
<comment type="caution">
    <text evidence="6">The sequence shown here is derived from an EMBL/GenBank/DDBJ whole genome shotgun (WGS) entry which is preliminary data.</text>
</comment>
<keyword evidence="2" id="KW-0479">Metal-binding</keyword>
<keyword evidence="3 6" id="KW-0378">Hydrolase</keyword>
<dbReference type="SMART" id="SM00849">
    <property type="entry name" value="Lactamase_B"/>
    <property type="match status" value="1"/>
</dbReference>
<proteinExistence type="predicted"/>
<evidence type="ECO:0000259" key="5">
    <source>
        <dbReference type="SMART" id="SM00849"/>
    </source>
</evidence>
<evidence type="ECO:0000313" key="6">
    <source>
        <dbReference type="EMBL" id="GIE42336.1"/>
    </source>
</evidence>
<evidence type="ECO:0000256" key="2">
    <source>
        <dbReference type="ARBA" id="ARBA00022723"/>
    </source>
</evidence>
<keyword evidence="4" id="KW-0862">Zinc</keyword>
<protein>
    <submittedName>
        <fullName evidence="6">Hydrolase</fullName>
    </submittedName>
</protein>
<feature type="domain" description="Metallo-beta-lactamase" evidence="5">
    <location>
        <begin position="32"/>
        <end position="221"/>
    </location>
</feature>
<dbReference type="Gene3D" id="3.60.15.10">
    <property type="entry name" value="Ribonuclease Z/Hydroxyacylglutathione hydrolase-like"/>
    <property type="match status" value="1"/>
</dbReference>
<gene>
    <name evidence="6" type="ORF">Alo02nite_52340</name>
</gene>
<dbReference type="EMBL" id="BOMP01000092">
    <property type="protein sequence ID" value="GIE42336.1"/>
    <property type="molecule type" value="Genomic_DNA"/>
</dbReference>
<organism evidence="6 7">
    <name type="scientific">Actinoplanes lobatus</name>
    <dbReference type="NCBI Taxonomy" id="113568"/>
    <lineage>
        <taxon>Bacteria</taxon>
        <taxon>Bacillati</taxon>
        <taxon>Actinomycetota</taxon>
        <taxon>Actinomycetes</taxon>
        <taxon>Micromonosporales</taxon>
        <taxon>Micromonosporaceae</taxon>
        <taxon>Actinoplanes</taxon>
    </lineage>
</organism>
<dbReference type="InterPro" id="IPR036866">
    <property type="entry name" value="RibonucZ/Hydroxyglut_hydro"/>
</dbReference>
<keyword evidence="7" id="KW-1185">Reference proteome</keyword>
<name>A0ABQ4AMV0_9ACTN</name>
<evidence type="ECO:0000313" key="7">
    <source>
        <dbReference type="Proteomes" id="UP000631312"/>
    </source>
</evidence>
<accession>A0ABQ4AMV0</accession>
<dbReference type="PANTHER" id="PTHR46233:SF3">
    <property type="entry name" value="HYDROXYACYLGLUTATHIONE HYDROLASE GLOC"/>
    <property type="match status" value="1"/>
</dbReference>
<dbReference type="Pfam" id="PF00753">
    <property type="entry name" value="Lactamase_B"/>
    <property type="match status" value="1"/>
</dbReference>
<sequence>MRPPGYSRYDSHPPPREADLVLVTGFPAQAFGTNCYVVAAGPGEQCLIIDPGIGVLDQLEEILAEHRLSPAAVLLTHGHLDHTFSVAPVCGARGITAYVHPDDREMLADPAKGLSTDLTALFGGRLPYTEPDDVAELTDGATLTIAGVEVTVDHAPGHTGGSVLFRLPGESSEEICFSGDVLFAGSIGRTDLPGGSTPTMMASLRDKILPLADETVVLPGHGPATTIGRERASNPYLRELIAAPGRFL</sequence>
<dbReference type="InterPro" id="IPR051453">
    <property type="entry name" value="MBL_Glyoxalase_II"/>
</dbReference>